<feature type="transmembrane region" description="Helical" evidence="1">
    <location>
        <begin position="306"/>
        <end position="328"/>
    </location>
</feature>
<feature type="transmembrane region" description="Helical" evidence="1">
    <location>
        <begin position="335"/>
        <end position="356"/>
    </location>
</feature>
<feature type="transmembrane region" description="Helical" evidence="1">
    <location>
        <begin position="94"/>
        <end position="116"/>
    </location>
</feature>
<dbReference type="PANTHER" id="PTHR34289">
    <property type="entry name" value="PROTEIN, PUTATIVE (DUF819)-RELATED"/>
    <property type="match status" value="1"/>
</dbReference>
<feature type="transmembrane region" description="Helical" evidence="1">
    <location>
        <begin position="65"/>
        <end position="82"/>
    </location>
</feature>
<dbReference type="Pfam" id="PF05684">
    <property type="entry name" value="DUF819"/>
    <property type="match status" value="1"/>
</dbReference>
<feature type="transmembrane region" description="Helical" evidence="1">
    <location>
        <begin position="282"/>
        <end position="300"/>
    </location>
</feature>
<dbReference type="PANTHER" id="PTHR34289:SF8">
    <property type="entry name" value="DUF819 DOMAIN-CONTAINING PROTEIN"/>
    <property type="match status" value="1"/>
</dbReference>
<keyword evidence="1" id="KW-0472">Membrane</keyword>
<keyword evidence="3" id="KW-1185">Reference proteome</keyword>
<sequence length="394" mass="42220">MITSAFAYVTVLLFLAAGLKVLVANSKFKIFEFLPAIVLLYFSVMVLSTLGFWQQTESINQAYSLLKTNLLPAMIFLMLLQSDIGQIKKLGGKIIFAFFAAAISIGIAFVIGFTLFQPWLVEGSWKTLAALSGSWMGGTGNMAAIQMALDVPPASMGYTLLIDSIDYALWVMLLLALVPYAKRFAQWTGADTRLLENIGSSLADAKTSEESVVNNNETDKTTPFLLLLSLSLLVSVGSQALASLMPTTAFFTQTTWVVSIVTVLGVVAAQTRLKRVEGSIELSNIMLYLIIGLIASRADFAELTQAPTYILLGLVILFFHGLMMVIFAKVFKFDLFTCGIASLANIGGVASAPILAAAYSRALIPVGVLMAMLGYIVGTGGGLLVGKLLSMIAV</sequence>
<reference evidence="2 3" key="1">
    <citation type="submission" date="2022-01" db="EMBL/GenBank/DDBJ databases">
        <title>Paraglaciecola sp. G1-23.</title>
        <authorList>
            <person name="Jin M.S."/>
            <person name="Han D.M."/>
            <person name="Kim H.M."/>
            <person name="Jeon C.O."/>
        </authorList>
    </citation>
    <scope>NUCLEOTIDE SEQUENCE [LARGE SCALE GENOMIC DNA]</scope>
    <source>
        <strain evidence="2 3">G1-23</strain>
    </source>
</reference>
<dbReference type="Proteomes" id="UP001521137">
    <property type="component" value="Unassembled WGS sequence"/>
</dbReference>
<name>A0ABS9D1L6_9ALTE</name>
<organism evidence="2 3">
    <name type="scientific">Paraglaciecola algarum</name>
    <dbReference type="NCBI Taxonomy" id="3050085"/>
    <lineage>
        <taxon>Bacteria</taxon>
        <taxon>Pseudomonadati</taxon>
        <taxon>Pseudomonadota</taxon>
        <taxon>Gammaproteobacteria</taxon>
        <taxon>Alteromonadales</taxon>
        <taxon>Alteromonadaceae</taxon>
        <taxon>Paraglaciecola</taxon>
    </lineage>
</organism>
<feature type="transmembrane region" description="Helical" evidence="1">
    <location>
        <begin position="362"/>
        <end position="385"/>
    </location>
</feature>
<accession>A0ABS9D1L6</accession>
<feature type="transmembrane region" description="Helical" evidence="1">
    <location>
        <begin position="250"/>
        <end position="270"/>
    </location>
</feature>
<feature type="transmembrane region" description="Helical" evidence="1">
    <location>
        <begin position="6"/>
        <end position="23"/>
    </location>
</feature>
<evidence type="ECO:0000313" key="2">
    <source>
        <dbReference type="EMBL" id="MCF2946797.1"/>
    </source>
</evidence>
<evidence type="ECO:0000256" key="1">
    <source>
        <dbReference type="SAM" id="Phobius"/>
    </source>
</evidence>
<proteinExistence type="predicted"/>
<evidence type="ECO:0000313" key="3">
    <source>
        <dbReference type="Proteomes" id="UP001521137"/>
    </source>
</evidence>
<keyword evidence="1" id="KW-1133">Transmembrane helix</keyword>
<feature type="transmembrane region" description="Helical" evidence="1">
    <location>
        <begin position="224"/>
        <end position="244"/>
    </location>
</feature>
<gene>
    <name evidence="2" type="ORF">L0668_01660</name>
</gene>
<dbReference type="RefSeq" id="WP_235310318.1">
    <property type="nucleotide sequence ID" value="NZ_JAKGAS010000001.1"/>
</dbReference>
<keyword evidence="1" id="KW-0812">Transmembrane</keyword>
<feature type="transmembrane region" description="Helical" evidence="1">
    <location>
        <begin position="156"/>
        <end position="178"/>
    </location>
</feature>
<protein>
    <submittedName>
        <fullName evidence="2">DUF819 family protein</fullName>
    </submittedName>
</protein>
<dbReference type="EMBL" id="JAKGAS010000001">
    <property type="protein sequence ID" value="MCF2946797.1"/>
    <property type="molecule type" value="Genomic_DNA"/>
</dbReference>
<feature type="transmembrane region" description="Helical" evidence="1">
    <location>
        <begin position="30"/>
        <end position="53"/>
    </location>
</feature>
<dbReference type="InterPro" id="IPR008537">
    <property type="entry name" value="DUF819"/>
</dbReference>
<comment type="caution">
    <text evidence="2">The sequence shown here is derived from an EMBL/GenBank/DDBJ whole genome shotgun (WGS) entry which is preliminary data.</text>
</comment>